<dbReference type="Proteomes" id="UP001500653">
    <property type="component" value="Unassembled WGS sequence"/>
</dbReference>
<accession>A0ABP4GTE5</accession>
<keyword evidence="4" id="KW-1185">Reference proteome</keyword>
<keyword evidence="3" id="KW-0255">Endonuclease</keyword>
<proteinExistence type="predicted"/>
<comment type="caution">
    <text evidence="3">The sequence shown here is derived from an EMBL/GenBank/DDBJ whole genome shotgun (WGS) entry which is preliminary data.</text>
</comment>
<protein>
    <submittedName>
        <fullName evidence="3">HNH endonuclease signature motif containing protein</fullName>
    </submittedName>
</protein>
<keyword evidence="3" id="KW-0540">Nuclease</keyword>
<evidence type="ECO:0000259" key="2">
    <source>
        <dbReference type="Pfam" id="PF02720"/>
    </source>
</evidence>
<evidence type="ECO:0000313" key="4">
    <source>
        <dbReference type="Proteomes" id="UP001500653"/>
    </source>
</evidence>
<name>A0ABP4GTE5_9PSEU</name>
<organism evidence="3 4">
    <name type="scientific">Prauserella halophila</name>
    <dbReference type="NCBI Taxonomy" id="185641"/>
    <lineage>
        <taxon>Bacteria</taxon>
        <taxon>Bacillati</taxon>
        <taxon>Actinomycetota</taxon>
        <taxon>Actinomycetes</taxon>
        <taxon>Pseudonocardiales</taxon>
        <taxon>Pseudonocardiaceae</taxon>
        <taxon>Prauserella</taxon>
    </lineage>
</organism>
<dbReference type="InterPro" id="IPR003870">
    <property type="entry name" value="DUF222"/>
</dbReference>
<feature type="domain" description="DUF222" evidence="2">
    <location>
        <begin position="20"/>
        <end position="221"/>
    </location>
</feature>
<sequence length="345" mass="38153">MDGYGARRVLRGIAPLSDEHARQVDELLADKLAEAPVSSWQPATLARQVARLVQRVDPGGQTARARTAHQGRLVQLDHGEHAHSRLTIDLRSEVASACYSRVDAMARRLRRGGEQRTLDQLRADLTADLLLGNQPGVTVPEAAARVYVHLPIDAALSMSDTGCELDGYGPIPAPIAREIMTGEKSVWRAVLCDPATGDPVDLGRTRRRPTATMRELVRVRDRECVVPWCHRPARQCDLDHEHEWAAHHGATAVDNTGPRCRRHHTMKNTPGWTSRYDPTRGTTHITTPTGATYTGRREPILTPQPARPARPARSPRFEPKEPPAQSPPHDERPAPPSEPDEPPPF</sequence>
<evidence type="ECO:0000256" key="1">
    <source>
        <dbReference type="SAM" id="MobiDB-lite"/>
    </source>
</evidence>
<feature type="region of interest" description="Disordered" evidence="1">
    <location>
        <begin position="271"/>
        <end position="345"/>
    </location>
</feature>
<gene>
    <name evidence="3" type="ORF">GCM10009676_09740</name>
</gene>
<dbReference type="EMBL" id="BAAALN010000003">
    <property type="protein sequence ID" value="GAA1229264.1"/>
    <property type="molecule type" value="Genomic_DNA"/>
</dbReference>
<reference evidence="4" key="1">
    <citation type="journal article" date="2019" name="Int. J. Syst. Evol. Microbiol.">
        <title>The Global Catalogue of Microorganisms (GCM) 10K type strain sequencing project: providing services to taxonomists for standard genome sequencing and annotation.</title>
        <authorList>
            <consortium name="The Broad Institute Genomics Platform"/>
            <consortium name="The Broad Institute Genome Sequencing Center for Infectious Disease"/>
            <person name="Wu L."/>
            <person name="Ma J."/>
        </authorList>
    </citation>
    <scope>NUCLEOTIDE SEQUENCE [LARGE SCALE GENOMIC DNA]</scope>
    <source>
        <strain evidence="4">JCM 13023</strain>
    </source>
</reference>
<dbReference type="GO" id="GO:0004519">
    <property type="term" value="F:endonuclease activity"/>
    <property type="evidence" value="ECO:0007669"/>
    <property type="project" value="UniProtKB-KW"/>
</dbReference>
<keyword evidence="3" id="KW-0378">Hydrolase</keyword>
<dbReference type="Pfam" id="PF02720">
    <property type="entry name" value="DUF222"/>
    <property type="match status" value="1"/>
</dbReference>
<evidence type="ECO:0000313" key="3">
    <source>
        <dbReference type="EMBL" id="GAA1229264.1"/>
    </source>
</evidence>
<feature type="compositionally biased region" description="Low complexity" evidence="1">
    <location>
        <begin position="279"/>
        <end position="294"/>
    </location>
</feature>